<evidence type="ECO:0000256" key="3">
    <source>
        <dbReference type="ARBA" id="ARBA00022842"/>
    </source>
</evidence>
<dbReference type="InterPro" id="IPR006240">
    <property type="entry name" value="CysQ"/>
</dbReference>
<dbReference type="GO" id="GO:0008441">
    <property type="term" value="F:3'(2'),5'-bisphosphate nucleotidase activity"/>
    <property type="evidence" value="ECO:0007669"/>
    <property type="project" value="UniProtKB-EC"/>
</dbReference>
<feature type="binding site" evidence="4">
    <location>
        <position position="87"/>
    </location>
    <ligand>
        <name>Mg(2+)</name>
        <dbReference type="ChEBI" id="CHEBI:18420"/>
        <label>2</label>
    </ligand>
</feature>
<dbReference type="Proteomes" id="UP001597112">
    <property type="component" value="Unassembled WGS sequence"/>
</dbReference>
<keyword evidence="3 4" id="KW-0460">Magnesium</keyword>
<keyword evidence="4" id="KW-0472">Membrane</keyword>
<evidence type="ECO:0000256" key="1">
    <source>
        <dbReference type="ARBA" id="ARBA00001625"/>
    </source>
</evidence>
<comment type="caution">
    <text evidence="5">The sequence shown here is derived from an EMBL/GenBank/DDBJ whole genome shotgun (WGS) entry which is preliminary data.</text>
</comment>
<evidence type="ECO:0000313" key="6">
    <source>
        <dbReference type="Proteomes" id="UP001597112"/>
    </source>
</evidence>
<dbReference type="PROSITE" id="PS00629">
    <property type="entry name" value="IMP_1"/>
    <property type="match status" value="1"/>
</dbReference>
<keyword evidence="4 5" id="KW-0378">Hydrolase</keyword>
<feature type="binding site" evidence="4">
    <location>
        <position position="90"/>
    </location>
    <ligand>
        <name>Mg(2+)</name>
        <dbReference type="ChEBI" id="CHEBI:18420"/>
        <label>2</label>
    </ligand>
</feature>
<comment type="cofactor">
    <cofactor evidence="4">
        <name>Mg(2+)</name>
        <dbReference type="ChEBI" id="CHEBI:18420"/>
    </cofactor>
</comment>
<organism evidence="5 6">
    <name type="scientific">Ohtaekwangia kribbensis</name>
    <dbReference type="NCBI Taxonomy" id="688913"/>
    <lineage>
        <taxon>Bacteria</taxon>
        <taxon>Pseudomonadati</taxon>
        <taxon>Bacteroidota</taxon>
        <taxon>Cytophagia</taxon>
        <taxon>Cytophagales</taxon>
        <taxon>Fulvivirgaceae</taxon>
        <taxon>Ohtaekwangia</taxon>
    </lineage>
</organism>
<evidence type="ECO:0000256" key="2">
    <source>
        <dbReference type="ARBA" id="ARBA00022723"/>
    </source>
</evidence>
<comment type="similarity">
    <text evidence="4">Belongs to the inositol monophosphatase superfamily. CysQ family.</text>
</comment>
<feature type="binding site" evidence="4">
    <location>
        <position position="215"/>
    </location>
    <ligand>
        <name>substrate</name>
    </ligand>
</feature>
<feature type="binding site" evidence="4">
    <location>
        <position position="89"/>
    </location>
    <ligand>
        <name>Mg(2+)</name>
        <dbReference type="ChEBI" id="CHEBI:18420"/>
        <label>1</label>
    </ligand>
</feature>
<gene>
    <name evidence="4 5" type="primary">cysQ</name>
    <name evidence="5" type="ORF">ACFQ21_18605</name>
</gene>
<dbReference type="CDD" id="cd01638">
    <property type="entry name" value="CysQ"/>
    <property type="match status" value="1"/>
</dbReference>
<evidence type="ECO:0000256" key="4">
    <source>
        <dbReference type="HAMAP-Rule" id="MF_02095"/>
    </source>
</evidence>
<feature type="binding site" evidence="4">
    <location>
        <position position="67"/>
    </location>
    <ligand>
        <name>substrate</name>
    </ligand>
</feature>
<feature type="binding site" evidence="4">
    <location>
        <begin position="89"/>
        <end position="92"/>
    </location>
    <ligand>
        <name>substrate</name>
    </ligand>
</feature>
<comment type="function">
    <text evidence="4">Converts adenosine-3',5'-bisphosphate (PAP) to AMP.</text>
</comment>
<keyword evidence="4" id="KW-1003">Cell membrane</keyword>
<dbReference type="Pfam" id="PF00459">
    <property type="entry name" value="Inositol_P"/>
    <property type="match status" value="1"/>
</dbReference>
<dbReference type="PANTHER" id="PTHR43028:SF5">
    <property type="entry name" value="3'(2'),5'-BISPHOSPHATE NUCLEOTIDASE 1"/>
    <property type="match status" value="1"/>
</dbReference>
<dbReference type="InterPro" id="IPR020583">
    <property type="entry name" value="Inositol_monoP_metal-BS"/>
</dbReference>
<dbReference type="NCBIfam" id="TIGR01331">
    <property type="entry name" value="bisphos_cysQ"/>
    <property type="match status" value="1"/>
</dbReference>
<feature type="binding site" evidence="4">
    <location>
        <position position="215"/>
    </location>
    <ligand>
        <name>Mg(2+)</name>
        <dbReference type="ChEBI" id="CHEBI:18420"/>
        <label>2</label>
    </ligand>
</feature>
<dbReference type="PRINTS" id="PR00377">
    <property type="entry name" value="IMPHPHTASES"/>
</dbReference>
<protein>
    <recommendedName>
        <fullName evidence="4">3'(2'),5'-bisphosphate nucleotidase CysQ</fullName>
        <ecNumber evidence="4">3.1.3.7</ecNumber>
    </recommendedName>
    <alternativeName>
        <fullName evidence="4">3'(2'),5-bisphosphonucleoside 3'(2')-phosphohydrolase</fullName>
    </alternativeName>
    <alternativeName>
        <fullName evidence="4">3'-phosphoadenosine 5'-phosphate phosphatase</fullName>
        <shortName evidence="4">PAP phosphatase</shortName>
    </alternativeName>
</protein>
<dbReference type="PANTHER" id="PTHR43028">
    <property type="entry name" value="3'(2'),5'-BISPHOSPHATE NUCLEOTIDASE 1"/>
    <property type="match status" value="1"/>
</dbReference>
<dbReference type="InterPro" id="IPR000760">
    <property type="entry name" value="Inositol_monophosphatase-like"/>
</dbReference>
<keyword evidence="2 4" id="KW-0479">Metal-binding</keyword>
<dbReference type="Gene3D" id="3.40.190.80">
    <property type="match status" value="1"/>
</dbReference>
<dbReference type="RefSeq" id="WP_377580973.1">
    <property type="nucleotide sequence ID" value="NZ_JBHTKA010000007.1"/>
</dbReference>
<comment type="subcellular location">
    <subcellularLocation>
        <location evidence="4">Cell membrane</location>
        <topology evidence="4">Peripheral membrane protein</topology>
        <orientation evidence="4">Cytoplasmic side</orientation>
    </subcellularLocation>
</comment>
<evidence type="ECO:0000313" key="5">
    <source>
        <dbReference type="EMBL" id="MFD1001345.1"/>
    </source>
</evidence>
<dbReference type="HAMAP" id="MF_02095">
    <property type="entry name" value="CysQ"/>
    <property type="match status" value="1"/>
</dbReference>
<feature type="binding site" evidence="4">
    <location>
        <position position="87"/>
    </location>
    <ligand>
        <name>Mg(2+)</name>
        <dbReference type="ChEBI" id="CHEBI:18420"/>
        <label>1</label>
    </ligand>
</feature>
<comment type="catalytic activity">
    <reaction evidence="1 4">
        <text>adenosine 3',5'-bisphosphate + H2O = AMP + phosphate</text>
        <dbReference type="Rhea" id="RHEA:10040"/>
        <dbReference type="ChEBI" id="CHEBI:15377"/>
        <dbReference type="ChEBI" id="CHEBI:43474"/>
        <dbReference type="ChEBI" id="CHEBI:58343"/>
        <dbReference type="ChEBI" id="CHEBI:456215"/>
        <dbReference type="EC" id="3.1.3.7"/>
    </reaction>
</comment>
<sequence>MDIHNSLLTLAIRASEEACREILQVYHSGDFQAESKGDNSPLTRADKQAHHVIASILETSGLPVLSEEGKAIPYAERKDWQYFWMVDPLDGTKEFLKRNGEFTVNIALIHEGIAVLGVVAIPVTGEVFYATQGKGAFVKRANGVMPLAKRLPVDLKQPHLRVVASRSHMNDETRTFIEALQEPTLVSQGSSLKFLLLAENKADVYPRYAPTMEWDTAAAHIIMNEIGLKVLQLHEREELVYNKENLLNPHFLVR</sequence>
<accession>A0ABW3K5P6</accession>
<dbReference type="EC" id="3.1.3.7" evidence="4"/>
<keyword evidence="6" id="KW-1185">Reference proteome</keyword>
<dbReference type="InterPro" id="IPR050725">
    <property type="entry name" value="CysQ/Inositol_MonoPase"/>
</dbReference>
<reference evidence="6" key="1">
    <citation type="journal article" date="2019" name="Int. J. Syst. Evol. Microbiol.">
        <title>The Global Catalogue of Microorganisms (GCM) 10K type strain sequencing project: providing services to taxonomists for standard genome sequencing and annotation.</title>
        <authorList>
            <consortium name="The Broad Institute Genomics Platform"/>
            <consortium name="The Broad Institute Genome Sequencing Center for Infectious Disease"/>
            <person name="Wu L."/>
            <person name="Ma J."/>
        </authorList>
    </citation>
    <scope>NUCLEOTIDE SEQUENCE [LARGE SCALE GENOMIC DNA]</scope>
    <source>
        <strain evidence="6">CCUG 58938</strain>
    </source>
</reference>
<name>A0ABW3K5P6_9BACT</name>
<feature type="binding site" evidence="4">
    <location>
        <position position="67"/>
    </location>
    <ligand>
        <name>Mg(2+)</name>
        <dbReference type="ChEBI" id="CHEBI:18420"/>
        <label>1</label>
    </ligand>
</feature>
<proteinExistence type="inferred from homology"/>
<dbReference type="EMBL" id="JBHTKA010000007">
    <property type="protein sequence ID" value="MFD1001345.1"/>
    <property type="molecule type" value="Genomic_DNA"/>
</dbReference>
<dbReference type="SUPFAM" id="SSF56655">
    <property type="entry name" value="Carbohydrate phosphatase"/>
    <property type="match status" value="1"/>
</dbReference>
<dbReference type="Gene3D" id="3.30.540.10">
    <property type="entry name" value="Fructose-1,6-Bisphosphatase, subunit A, domain 1"/>
    <property type="match status" value="1"/>
</dbReference>